<evidence type="ECO:0000313" key="1">
    <source>
        <dbReference type="EMBL" id="ETJ35244.1"/>
    </source>
</evidence>
<gene>
    <name evidence="1" type="ORF">Q604_UNBC10365G0001</name>
</gene>
<proteinExistence type="predicted"/>
<reference evidence="1" key="1">
    <citation type="submission" date="2013-12" db="EMBL/GenBank/DDBJ databases">
        <title>A Varibaculum cambriense genome reconstructed from a premature infant gut community with otherwise low bacterial novelty that shifts toward anaerobic metabolism during the third week of life.</title>
        <authorList>
            <person name="Brown C.T."/>
            <person name="Sharon I."/>
            <person name="Thomas B.C."/>
            <person name="Castelle C.J."/>
            <person name="Morowitz M.J."/>
            <person name="Banfield J.F."/>
        </authorList>
    </citation>
    <scope>NUCLEOTIDE SEQUENCE</scope>
</reference>
<dbReference type="EMBL" id="AZMM01010365">
    <property type="protein sequence ID" value="ETJ35244.1"/>
    <property type="molecule type" value="Genomic_DNA"/>
</dbReference>
<dbReference type="AlphaFoldDB" id="W1Y2A0"/>
<feature type="non-terminal residue" evidence="1">
    <location>
        <position position="46"/>
    </location>
</feature>
<name>W1Y2A0_9ZZZZ</name>
<protein>
    <submittedName>
        <fullName evidence="1">Uncharacterized protein</fullName>
    </submittedName>
</protein>
<comment type="caution">
    <text evidence="1">The sequence shown here is derived from an EMBL/GenBank/DDBJ whole genome shotgun (WGS) entry which is preliminary data.</text>
</comment>
<organism evidence="1">
    <name type="scientific">human gut metagenome</name>
    <dbReference type="NCBI Taxonomy" id="408170"/>
    <lineage>
        <taxon>unclassified sequences</taxon>
        <taxon>metagenomes</taxon>
        <taxon>organismal metagenomes</taxon>
    </lineage>
</organism>
<accession>W1Y2A0</accession>
<sequence length="46" mass="5970">MFYVVRRVYSVIEWQRILAIDREYMDWRDYGYCWDCYRIGNVYCHY</sequence>